<dbReference type="EMBL" id="OU015568">
    <property type="protein sequence ID" value="CAG5084251.1"/>
    <property type="molecule type" value="Genomic_DNA"/>
</dbReference>
<organism evidence="1 2">
    <name type="scientific">Oikopleura dioica</name>
    <name type="common">Tunicate</name>
    <dbReference type="NCBI Taxonomy" id="34765"/>
    <lineage>
        <taxon>Eukaryota</taxon>
        <taxon>Metazoa</taxon>
        <taxon>Chordata</taxon>
        <taxon>Tunicata</taxon>
        <taxon>Appendicularia</taxon>
        <taxon>Copelata</taxon>
        <taxon>Oikopleuridae</taxon>
        <taxon>Oikopleura</taxon>
    </lineage>
</organism>
<reference evidence="1 2" key="1">
    <citation type="submission" date="2021-04" db="EMBL/GenBank/DDBJ databases">
        <authorList>
            <person name="Bliznina A."/>
        </authorList>
    </citation>
    <scope>NUCLEOTIDE SEQUENCE [LARGE SCALE GENOMIC DNA]</scope>
</reference>
<gene>
    <name evidence="1" type="ORF">OKIOD_LOCUS2149</name>
</gene>
<evidence type="ECO:0000313" key="1">
    <source>
        <dbReference type="EMBL" id="CAG5084251.1"/>
    </source>
</evidence>
<keyword evidence="2" id="KW-1185">Reference proteome</keyword>
<accession>A0ABN7RX20</accession>
<sequence>MMNSKSKSPRPSSRETSYFEGKLDFKWPSIMSGLSTRIPQEGDRAPIFKDSVFVKILEDGSLHQRKIIQKPLGSAKFLETILAPFNISYPKVTNVVEDTIINREGKTCWMWSRNLQTTFPTYMGKTEYEWLEISEKASYIGDHSPQAKPTFVFKKMEANSYLDGKLKLLGLPKIMTKNGANRWKTRSSGQIETLVQEITNMSPNCKIPVSPLISGKNKVA</sequence>
<protein>
    <submittedName>
        <fullName evidence="1">Oidioi.mRNA.OKI2018_I69.PAR.g10591.t1.cds</fullName>
    </submittedName>
</protein>
<evidence type="ECO:0000313" key="2">
    <source>
        <dbReference type="Proteomes" id="UP001158576"/>
    </source>
</evidence>
<dbReference type="Proteomes" id="UP001158576">
    <property type="component" value="Chromosome PAR"/>
</dbReference>
<proteinExistence type="predicted"/>
<name>A0ABN7RX20_OIKDI</name>